<dbReference type="Gene3D" id="3.40.50.620">
    <property type="entry name" value="HUPs"/>
    <property type="match status" value="1"/>
</dbReference>
<evidence type="ECO:0000256" key="2">
    <source>
        <dbReference type="ARBA" id="ARBA00022840"/>
    </source>
</evidence>
<dbReference type="Pfam" id="PF08218">
    <property type="entry name" value="Citrate_ly_lig"/>
    <property type="match status" value="1"/>
</dbReference>
<gene>
    <name evidence="5" type="ORF">GCM10022393_35320</name>
</gene>
<dbReference type="InterPro" id="IPR014729">
    <property type="entry name" value="Rossmann-like_a/b/a_fold"/>
</dbReference>
<accession>A0ABP6UTN9</accession>
<name>A0ABP6UTN9_9FLAO</name>
<dbReference type="Proteomes" id="UP001500459">
    <property type="component" value="Unassembled WGS sequence"/>
</dbReference>
<dbReference type="PANTHER" id="PTHR37512:SF1">
    <property type="entry name" value="NADR_TTD14 AAA DOMAIN-CONTAINING PROTEIN"/>
    <property type="match status" value="1"/>
</dbReference>
<keyword evidence="6" id="KW-1185">Reference proteome</keyword>
<comment type="caution">
    <text evidence="5">The sequence shown here is derived from an EMBL/GenBank/DDBJ whole genome shotgun (WGS) entry which is preliminary data.</text>
</comment>
<organism evidence="5 6">
    <name type="scientific">Aquimarina addita</name>
    <dbReference type="NCBI Taxonomy" id="870485"/>
    <lineage>
        <taxon>Bacteria</taxon>
        <taxon>Pseudomonadati</taxon>
        <taxon>Bacteroidota</taxon>
        <taxon>Flavobacteriia</taxon>
        <taxon>Flavobacteriales</taxon>
        <taxon>Flavobacteriaceae</taxon>
        <taxon>Aquimarina</taxon>
    </lineage>
</organism>
<evidence type="ECO:0000256" key="1">
    <source>
        <dbReference type="ARBA" id="ARBA00022741"/>
    </source>
</evidence>
<proteinExistence type="predicted"/>
<dbReference type="InterPro" id="IPR052735">
    <property type="entry name" value="NAD_biosynth-regulator"/>
</dbReference>
<feature type="domain" description="NadR/Ttd14 AAA" evidence="4">
    <location>
        <begin position="159"/>
        <end position="312"/>
    </location>
</feature>
<feature type="domain" description="Citrate lyase ligase C-terminal" evidence="3">
    <location>
        <begin position="12"/>
        <end position="64"/>
    </location>
</feature>
<protein>
    <recommendedName>
        <fullName evidence="7">HTH-type transcriptional regulator, transcriptional repressor of NAD biosynthesis genes</fullName>
    </recommendedName>
</protein>
<dbReference type="Pfam" id="PF13521">
    <property type="entry name" value="AAA_28"/>
    <property type="match status" value="1"/>
</dbReference>
<evidence type="ECO:0000313" key="5">
    <source>
        <dbReference type="EMBL" id="GAA3518146.1"/>
    </source>
</evidence>
<dbReference type="InterPro" id="IPR027417">
    <property type="entry name" value="P-loop_NTPase"/>
</dbReference>
<evidence type="ECO:0000259" key="4">
    <source>
        <dbReference type="Pfam" id="PF13521"/>
    </source>
</evidence>
<dbReference type="InterPro" id="IPR038727">
    <property type="entry name" value="NadR/Ttd14_AAA_dom"/>
</dbReference>
<dbReference type="SUPFAM" id="SSF52374">
    <property type="entry name" value="Nucleotidylyl transferase"/>
    <property type="match status" value="1"/>
</dbReference>
<keyword evidence="2" id="KW-0067">ATP-binding</keyword>
<evidence type="ECO:0000313" key="6">
    <source>
        <dbReference type="Proteomes" id="UP001500459"/>
    </source>
</evidence>
<reference evidence="6" key="1">
    <citation type="journal article" date="2019" name="Int. J. Syst. Evol. Microbiol.">
        <title>The Global Catalogue of Microorganisms (GCM) 10K type strain sequencing project: providing services to taxonomists for standard genome sequencing and annotation.</title>
        <authorList>
            <consortium name="The Broad Institute Genomics Platform"/>
            <consortium name="The Broad Institute Genome Sequencing Center for Infectious Disease"/>
            <person name="Wu L."/>
            <person name="Ma J."/>
        </authorList>
    </citation>
    <scope>NUCLEOTIDE SEQUENCE [LARGE SCALE GENOMIC DNA]</scope>
    <source>
        <strain evidence="6">JCM 17106</strain>
    </source>
</reference>
<dbReference type="Gene3D" id="3.40.50.300">
    <property type="entry name" value="P-loop containing nucleotide triphosphate hydrolases"/>
    <property type="match status" value="1"/>
</dbReference>
<dbReference type="SUPFAM" id="SSF52540">
    <property type="entry name" value="P-loop containing nucleoside triphosphate hydrolases"/>
    <property type="match status" value="1"/>
</dbReference>
<dbReference type="InterPro" id="IPR004821">
    <property type="entry name" value="Cyt_trans-like"/>
</dbReference>
<evidence type="ECO:0000259" key="3">
    <source>
        <dbReference type="Pfam" id="PF08218"/>
    </source>
</evidence>
<dbReference type="InterPro" id="IPR013166">
    <property type="entry name" value="Citrate_lyase_ligase_C"/>
</dbReference>
<dbReference type="PANTHER" id="PTHR37512">
    <property type="entry name" value="TRIFUNCTIONAL NAD BIOSYNTHESIS/REGULATOR PROTEIN NADR"/>
    <property type="match status" value="1"/>
</dbReference>
<dbReference type="EMBL" id="BAABCW010000019">
    <property type="protein sequence ID" value="GAA3518146.1"/>
    <property type="molecule type" value="Genomic_DNA"/>
</dbReference>
<keyword evidence="1" id="KW-0547">Nucleotide-binding</keyword>
<dbReference type="NCBIfam" id="TIGR00125">
    <property type="entry name" value="cyt_tran_rel"/>
    <property type="match status" value="1"/>
</dbReference>
<sequence>MKKAFVFGKFLPFHKGHEAMIHFALQQCDFLTILICCSDQEQISCAVRKEWIVNTFKDQHTIEVRVFNYLESELPNTSESSKEVSRLWAQTFKNQFLDYSFIITSEIYGNYVAEFMGVTHIPFDIPRNLVPVSATAVRNDIFLNWNFLPDTVKPYFVTKIVILGTESTGKTTLTKLLSDYFDCSLVLETGRELIENSNDFDYEDLYKVSKEHAKRINNALLGKSPLVLIDTDIHITKSYSRFVFGKELIVKEAIYAANRADVYIYLNNDVEHIQDGTRLSKSDRDKLDIFHREVLTENEISITEISGNWSERFNQAVLLIEKCIQDKKKDTS</sequence>
<dbReference type="RefSeq" id="WP_344929701.1">
    <property type="nucleotide sequence ID" value="NZ_BAABCW010000019.1"/>
</dbReference>
<evidence type="ECO:0008006" key="7">
    <source>
        <dbReference type="Google" id="ProtNLM"/>
    </source>
</evidence>